<reference evidence="3 4" key="1">
    <citation type="journal article" date="2012" name="PLoS Pathog.">
        <title>Diverse lifestyles and strategies of plant pathogenesis encoded in the genomes of eighteen Dothideomycetes fungi.</title>
        <authorList>
            <person name="Ohm R.A."/>
            <person name="Feau N."/>
            <person name="Henrissat B."/>
            <person name="Schoch C.L."/>
            <person name="Horwitz B.A."/>
            <person name="Barry K.W."/>
            <person name="Condon B.J."/>
            <person name="Copeland A.C."/>
            <person name="Dhillon B."/>
            <person name="Glaser F."/>
            <person name="Hesse C.N."/>
            <person name="Kosti I."/>
            <person name="LaButti K."/>
            <person name="Lindquist E.A."/>
            <person name="Lucas S."/>
            <person name="Salamov A.A."/>
            <person name="Bradshaw R.E."/>
            <person name="Ciuffetti L."/>
            <person name="Hamelin R.C."/>
            <person name="Kema G.H.J."/>
            <person name="Lawrence C."/>
            <person name="Scott J.A."/>
            <person name="Spatafora J.W."/>
            <person name="Turgeon B.G."/>
            <person name="de Wit P.J.G.M."/>
            <person name="Zhong S."/>
            <person name="Goodwin S.B."/>
            <person name="Grigoriev I.V."/>
        </authorList>
    </citation>
    <scope>NUCLEOTIDE SEQUENCE [LARGE SCALE GENOMIC DNA]</scope>
    <source>
        <strain evidence="4">C5 / ATCC 48332 / race O</strain>
    </source>
</reference>
<dbReference type="HOGENOM" id="CLU_1927390_0_0_1"/>
<organism evidence="3 4">
    <name type="scientific">Cochliobolus heterostrophus (strain C5 / ATCC 48332 / race O)</name>
    <name type="common">Southern corn leaf blight fungus</name>
    <name type="synonym">Bipolaris maydis</name>
    <dbReference type="NCBI Taxonomy" id="701091"/>
    <lineage>
        <taxon>Eukaryota</taxon>
        <taxon>Fungi</taxon>
        <taxon>Dikarya</taxon>
        <taxon>Ascomycota</taxon>
        <taxon>Pezizomycotina</taxon>
        <taxon>Dothideomycetes</taxon>
        <taxon>Pleosporomycetidae</taxon>
        <taxon>Pleosporales</taxon>
        <taxon>Pleosporineae</taxon>
        <taxon>Pleosporaceae</taxon>
        <taxon>Bipolaris</taxon>
    </lineage>
</organism>
<accession>M2TJ99</accession>
<protein>
    <submittedName>
        <fullName evidence="3">Uncharacterized protein</fullName>
    </submittedName>
</protein>
<keyword evidence="4" id="KW-1185">Reference proteome</keyword>
<evidence type="ECO:0000313" key="4">
    <source>
        <dbReference type="Proteomes" id="UP000016936"/>
    </source>
</evidence>
<gene>
    <name evidence="3" type="ORF">COCHEDRAFT_1034379</name>
</gene>
<proteinExistence type="predicted"/>
<dbReference type="Proteomes" id="UP000016936">
    <property type="component" value="Unassembled WGS sequence"/>
</dbReference>
<reference evidence="4" key="2">
    <citation type="journal article" date="2013" name="PLoS Genet.">
        <title>Comparative genome structure, secondary metabolite, and effector coding capacity across Cochliobolus pathogens.</title>
        <authorList>
            <person name="Condon B.J."/>
            <person name="Leng Y."/>
            <person name="Wu D."/>
            <person name="Bushley K.E."/>
            <person name="Ohm R.A."/>
            <person name="Otillar R."/>
            <person name="Martin J."/>
            <person name="Schackwitz W."/>
            <person name="Grimwood J."/>
            <person name="MohdZainudin N."/>
            <person name="Xue C."/>
            <person name="Wang R."/>
            <person name="Manning V.A."/>
            <person name="Dhillon B."/>
            <person name="Tu Z.J."/>
            <person name="Steffenson B.J."/>
            <person name="Salamov A."/>
            <person name="Sun H."/>
            <person name="Lowry S."/>
            <person name="LaButti K."/>
            <person name="Han J."/>
            <person name="Copeland A."/>
            <person name="Lindquist E."/>
            <person name="Barry K."/>
            <person name="Schmutz J."/>
            <person name="Baker S.E."/>
            <person name="Ciuffetti L.M."/>
            <person name="Grigoriev I.V."/>
            <person name="Zhong S."/>
            <person name="Turgeon B.G."/>
        </authorList>
    </citation>
    <scope>NUCLEOTIDE SEQUENCE [LARGE SCALE GENOMIC DNA]</scope>
    <source>
        <strain evidence="4">C5 / ATCC 48332 / race O</strain>
    </source>
</reference>
<feature type="compositionally biased region" description="Basic and acidic residues" evidence="2">
    <location>
        <begin position="10"/>
        <end position="27"/>
    </location>
</feature>
<dbReference type="AlphaFoldDB" id="M2TJ99"/>
<evidence type="ECO:0000313" key="3">
    <source>
        <dbReference type="EMBL" id="EMD86569.1"/>
    </source>
</evidence>
<sequence>MPRNGKGCSSRHDLSRKTPRPSKDNKRLIEVLRKQADLVVQHAKETAGQLRARATVAESEADFEAAKLRAEANELEDASLSAEADHAQEFAAMKDTEKVIAKSGKDIKQEERDNEGDFLRDSMEDAEVEYV</sequence>
<feature type="region of interest" description="Disordered" evidence="2">
    <location>
        <begin position="1"/>
        <end position="27"/>
    </location>
</feature>
<dbReference type="EMBL" id="KB445584">
    <property type="protein sequence ID" value="EMD86569.1"/>
    <property type="molecule type" value="Genomic_DNA"/>
</dbReference>
<evidence type="ECO:0000256" key="2">
    <source>
        <dbReference type="SAM" id="MobiDB-lite"/>
    </source>
</evidence>
<feature type="coiled-coil region" evidence="1">
    <location>
        <begin position="58"/>
        <end position="85"/>
    </location>
</feature>
<feature type="compositionally biased region" description="Basic and acidic residues" evidence="2">
    <location>
        <begin position="102"/>
        <end position="123"/>
    </location>
</feature>
<feature type="region of interest" description="Disordered" evidence="2">
    <location>
        <begin position="102"/>
        <end position="131"/>
    </location>
</feature>
<keyword evidence="1" id="KW-0175">Coiled coil</keyword>
<evidence type="ECO:0000256" key="1">
    <source>
        <dbReference type="SAM" id="Coils"/>
    </source>
</evidence>
<name>M2TJ99_COCH5</name>